<evidence type="ECO:0000256" key="2">
    <source>
        <dbReference type="ARBA" id="ARBA00009454"/>
    </source>
</evidence>
<dbReference type="GO" id="GO:0044613">
    <property type="term" value="C:nuclear pore central transport channel"/>
    <property type="evidence" value="ECO:0007669"/>
    <property type="project" value="TreeGrafter"/>
</dbReference>
<evidence type="ECO:0000256" key="12">
    <source>
        <dbReference type="PROSITE-ProRule" id="PRU00804"/>
    </source>
</evidence>
<evidence type="ECO:0000256" key="5">
    <source>
        <dbReference type="ARBA" id="ARBA00022816"/>
    </source>
</evidence>
<dbReference type="Gene3D" id="3.30.70.330">
    <property type="match status" value="1"/>
</dbReference>
<evidence type="ECO:0000256" key="6">
    <source>
        <dbReference type="ARBA" id="ARBA00022927"/>
    </source>
</evidence>
<comment type="similarity">
    <text evidence="2">Belongs to the Nup35 family.</text>
</comment>
<dbReference type="PANTHER" id="PTHR21527:SF6">
    <property type="entry name" value="NUCLEOPORIN NUP35"/>
    <property type="match status" value="1"/>
</dbReference>
<sequence>MTLGSAPSSPASPGINPNFLPGFLMGGETQPNTPNPNTSPGRNRTSGSFSKMGLSTTEPRSLQQKKKPTSPIMSSTVAHFNDSVGFNESVSRIHNEDSLNYSRSALGLSETFNRANNISSSRIERIDSHWVTVFGFPPSALTLVLSHLANCGPIADKKIPPQGNWVHIKFNNLSEVSRALSLNGKLINNSIMIGVQPHYNKENKENDNTIYTSPIRARSLRHSFVSPQSPNTVVPPQTVPQKSTGIVTKAMEYVFGW</sequence>
<keyword evidence="16" id="KW-1185">Reference proteome</keyword>
<dbReference type="CDD" id="cd12441">
    <property type="entry name" value="RRM_Nup53_like"/>
    <property type="match status" value="1"/>
</dbReference>
<dbReference type="Pfam" id="PF05172">
    <property type="entry name" value="RRM_Nup35"/>
    <property type="match status" value="1"/>
</dbReference>
<dbReference type="FunFam" id="3.30.70.330:FF:000095">
    <property type="entry name" value="Putative Nucleoporin NUP53"/>
    <property type="match status" value="1"/>
</dbReference>
<dbReference type="GO" id="GO:0051028">
    <property type="term" value="P:mRNA transport"/>
    <property type="evidence" value="ECO:0007669"/>
    <property type="project" value="UniProtKB-UniRule"/>
</dbReference>
<dbReference type="InterPro" id="IPR012677">
    <property type="entry name" value="Nucleotide-bd_a/b_plait_sf"/>
</dbReference>
<keyword evidence="5 12" id="KW-0509">mRNA transport</keyword>
<evidence type="ECO:0000256" key="11">
    <source>
        <dbReference type="ARBA" id="ARBA00030250"/>
    </source>
</evidence>
<feature type="domain" description="RRM Nup35-type" evidence="14">
    <location>
        <begin position="125"/>
        <end position="205"/>
    </location>
</feature>
<keyword evidence="8 12" id="KW-0906">Nuclear pore complex</keyword>
<dbReference type="InterPro" id="IPR035979">
    <property type="entry name" value="RBD_domain_sf"/>
</dbReference>
<evidence type="ECO:0000256" key="4">
    <source>
        <dbReference type="ARBA" id="ARBA00022448"/>
    </source>
</evidence>
<dbReference type="GO" id="GO:0006999">
    <property type="term" value="P:nuclear pore organization"/>
    <property type="evidence" value="ECO:0007669"/>
    <property type="project" value="TreeGrafter"/>
</dbReference>
<dbReference type="AlphaFoldDB" id="A0AAV8ZKW3"/>
<evidence type="ECO:0000256" key="7">
    <source>
        <dbReference type="ARBA" id="ARBA00023010"/>
    </source>
</evidence>
<keyword evidence="7" id="KW-0811">Translocation</keyword>
<dbReference type="Proteomes" id="UP001162156">
    <property type="component" value="Unassembled WGS sequence"/>
</dbReference>
<evidence type="ECO:0000256" key="9">
    <source>
        <dbReference type="ARBA" id="ARBA00023242"/>
    </source>
</evidence>
<dbReference type="GO" id="GO:0017056">
    <property type="term" value="F:structural constituent of nuclear pore"/>
    <property type="evidence" value="ECO:0007669"/>
    <property type="project" value="TreeGrafter"/>
</dbReference>
<feature type="compositionally biased region" description="Polar residues" evidence="13">
    <location>
        <begin position="46"/>
        <end position="62"/>
    </location>
</feature>
<dbReference type="EMBL" id="JANEYF010001313">
    <property type="protein sequence ID" value="KAJ8964797.1"/>
    <property type="molecule type" value="Genomic_DNA"/>
</dbReference>
<proteinExistence type="inferred from homology"/>
<evidence type="ECO:0000313" key="16">
    <source>
        <dbReference type="Proteomes" id="UP001162156"/>
    </source>
</evidence>
<evidence type="ECO:0000313" key="15">
    <source>
        <dbReference type="EMBL" id="KAJ8964797.1"/>
    </source>
</evidence>
<evidence type="ECO:0000256" key="8">
    <source>
        <dbReference type="ARBA" id="ARBA00023132"/>
    </source>
</evidence>
<comment type="caution">
    <text evidence="15">The sequence shown here is derived from an EMBL/GenBank/DDBJ whole genome shotgun (WGS) entry which is preliminary data.</text>
</comment>
<dbReference type="GO" id="GO:0044615">
    <property type="term" value="C:nuclear pore nuclear basket"/>
    <property type="evidence" value="ECO:0007669"/>
    <property type="project" value="TreeGrafter"/>
</dbReference>
<dbReference type="GO" id="GO:0006607">
    <property type="term" value="P:NLS-bearing protein import into nucleus"/>
    <property type="evidence" value="ECO:0007669"/>
    <property type="project" value="TreeGrafter"/>
</dbReference>
<keyword evidence="9 12" id="KW-0539">Nucleus</keyword>
<feature type="compositionally biased region" description="Low complexity" evidence="13">
    <location>
        <begin position="1"/>
        <end position="13"/>
    </location>
</feature>
<reference evidence="15" key="1">
    <citation type="journal article" date="2023" name="Insect Mol. Biol.">
        <title>Genome sequencing provides insights into the evolution of gene families encoding plant cell wall-degrading enzymes in longhorned beetles.</title>
        <authorList>
            <person name="Shin N.R."/>
            <person name="Okamura Y."/>
            <person name="Kirsch R."/>
            <person name="Pauchet Y."/>
        </authorList>
    </citation>
    <scope>NUCLEOTIDE SEQUENCE</scope>
    <source>
        <strain evidence="15">RBIC_L_NR</strain>
    </source>
</reference>
<protein>
    <recommendedName>
        <fullName evidence="3">Nucleoporin NUP35</fullName>
    </recommendedName>
    <alternativeName>
        <fullName evidence="11">35 kDa nucleoporin</fullName>
    </alternativeName>
    <alternativeName>
        <fullName evidence="10">Nucleoporin NUP53</fullName>
    </alternativeName>
</protein>
<evidence type="ECO:0000256" key="10">
    <source>
        <dbReference type="ARBA" id="ARBA00029997"/>
    </source>
</evidence>
<evidence type="ECO:0000256" key="3">
    <source>
        <dbReference type="ARBA" id="ARBA00016439"/>
    </source>
</evidence>
<keyword evidence="4 12" id="KW-0813">Transport</keyword>
<feature type="compositionally biased region" description="Low complexity" evidence="13">
    <location>
        <begin position="29"/>
        <end position="45"/>
    </location>
</feature>
<accession>A0AAV8ZKW3</accession>
<keyword evidence="6" id="KW-0653">Protein transport</keyword>
<evidence type="ECO:0000256" key="1">
    <source>
        <dbReference type="ARBA" id="ARBA00004567"/>
    </source>
</evidence>
<name>A0AAV8ZKW3_9CUCU</name>
<comment type="subcellular location">
    <subcellularLocation>
        <location evidence="1">Nucleus</location>
        <location evidence="1">Nuclear pore complex</location>
    </subcellularLocation>
</comment>
<evidence type="ECO:0000259" key="14">
    <source>
        <dbReference type="PROSITE" id="PS51472"/>
    </source>
</evidence>
<evidence type="ECO:0000256" key="13">
    <source>
        <dbReference type="SAM" id="MobiDB-lite"/>
    </source>
</evidence>
<dbReference type="GO" id="GO:0003676">
    <property type="term" value="F:nucleic acid binding"/>
    <property type="evidence" value="ECO:0007669"/>
    <property type="project" value="InterPro"/>
</dbReference>
<dbReference type="SUPFAM" id="SSF54928">
    <property type="entry name" value="RNA-binding domain, RBD"/>
    <property type="match status" value="1"/>
</dbReference>
<dbReference type="PANTHER" id="PTHR21527">
    <property type="entry name" value="NUCLEOPORIN NUP35"/>
    <property type="match status" value="1"/>
</dbReference>
<feature type="region of interest" description="Disordered" evidence="13">
    <location>
        <begin position="1"/>
        <end position="73"/>
    </location>
</feature>
<dbReference type="PROSITE" id="PS51472">
    <property type="entry name" value="RRM_NUP35"/>
    <property type="match status" value="1"/>
</dbReference>
<organism evidence="15 16">
    <name type="scientific">Rhamnusium bicolor</name>
    <dbReference type="NCBI Taxonomy" id="1586634"/>
    <lineage>
        <taxon>Eukaryota</taxon>
        <taxon>Metazoa</taxon>
        <taxon>Ecdysozoa</taxon>
        <taxon>Arthropoda</taxon>
        <taxon>Hexapoda</taxon>
        <taxon>Insecta</taxon>
        <taxon>Pterygota</taxon>
        <taxon>Neoptera</taxon>
        <taxon>Endopterygota</taxon>
        <taxon>Coleoptera</taxon>
        <taxon>Polyphaga</taxon>
        <taxon>Cucujiformia</taxon>
        <taxon>Chrysomeloidea</taxon>
        <taxon>Cerambycidae</taxon>
        <taxon>Lepturinae</taxon>
        <taxon>Rhagiini</taxon>
        <taxon>Rhamnusium</taxon>
    </lineage>
</organism>
<dbReference type="GO" id="GO:0005543">
    <property type="term" value="F:phospholipid binding"/>
    <property type="evidence" value="ECO:0007669"/>
    <property type="project" value="TreeGrafter"/>
</dbReference>
<dbReference type="InterPro" id="IPR007846">
    <property type="entry name" value="RRM_NUP35_dom"/>
</dbReference>
<gene>
    <name evidence="15" type="ORF">NQ314_004604</name>
</gene>